<feature type="region of interest" description="Disordered" evidence="1">
    <location>
        <begin position="1"/>
        <end position="101"/>
    </location>
</feature>
<comment type="caution">
    <text evidence="2">The sequence shown here is derived from an EMBL/GenBank/DDBJ whole genome shotgun (WGS) entry which is preliminary data.</text>
</comment>
<evidence type="ECO:0000313" key="3">
    <source>
        <dbReference type="Proteomes" id="UP001488838"/>
    </source>
</evidence>
<evidence type="ECO:0000313" key="2">
    <source>
        <dbReference type="EMBL" id="KAK7827997.1"/>
    </source>
</evidence>
<sequence>VREVQSLEYKSPVAAGSTGGANSLSSPPGTAPCLRGCPSTSLPRPSRSRTNHSRGSGVRCRSRVRKPGENGLVQTPPIGASTSCRRASGGALTLTGRLDAS</sequence>
<gene>
    <name evidence="2" type="ORF">U0070_013623</name>
</gene>
<proteinExistence type="predicted"/>
<dbReference type="EMBL" id="JBBHLL010000028">
    <property type="protein sequence ID" value="KAK7827997.1"/>
    <property type="molecule type" value="Genomic_DNA"/>
</dbReference>
<feature type="non-terminal residue" evidence="2">
    <location>
        <position position="1"/>
    </location>
</feature>
<accession>A0AAW0JNC1</accession>
<dbReference type="Proteomes" id="UP001488838">
    <property type="component" value="Unassembled WGS sequence"/>
</dbReference>
<keyword evidence="3" id="KW-1185">Reference proteome</keyword>
<dbReference type="AlphaFoldDB" id="A0AAW0JNC1"/>
<organism evidence="2 3">
    <name type="scientific">Myodes glareolus</name>
    <name type="common">Bank vole</name>
    <name type="synonym">Clethrionomys glareolus</name>
    <dbReference type="NCBI Taxonomy" id="447135"/>
    <lineage>
        <taxon>Eukaryota</taxon>
        <taxon>Metazoa</taxon>
        <taxon>Chordata</taxon>
        <taxon>Craniata</taxon>
        <taxon>Vertebrata</taxon>
        <taxon>Euteleostomi</taxon>
        <taxon>Mammalia</taxon>
        <taxon>Eutheria</taxon>
        <taxon>Euarchontoglires</taxon>
        <taxon>Glires</taxon>
        <taxon>Rodentia</taxon>
        <taxon>Myomorpha</taxon>
        <taxon>Muroidea</taxon>
        <taxon>Cricetidae</taxon>
        <taxon>Arvicolinae</taxon>
        <taxon>Myodes</taxon>
    </lineage>
</organism>
<name>A0AAW0JNC1_MYOGA</name>
<evidence type="ECO:0000256" key="1">
    <source>
        <dbReference type="SAM" id="MobiDB-lite"/>
    </source>
</evidence>
<protein>
    <submittedName>
        <fullName evidence="2">Uncharacterized protein</fullName>
    </submittedName>
</protein>
<reference evidence="2 3" key="1">
    <citation type="journal article" date="2023" name="bioRxiv">
        <title>Conserved and derived expression patterns and positive selection on dental genes reveal complex evolutionary context of ever-growing rodent molars.</title>
        <authorList>
            <person name="Calamari Z.T."/>
            <person name="Song A."/>
            <person name="Cohen E."/>
            <person name="Akter M."/>
            <person name="Roy R.D."/>
            <person name="Hallikas O."/>
            <person name="Christensen M.M."/>
            <person name="Li P."/>
            <person name="Marangoni P."/>
            <person name="Jernvall J."/>
            <person name="Klein O.D."/>
        </authorList>
    </citation>
    <scope>NUCLEOTIDE SEQUENCE [LARGE SCALE GENOMIC DNA]</scope>
    <source>
        <strain evidence="2">V071</strain>
    </source>
</reference>